<reference evidence="1 2" key="1">
    <citation type="submission" date="2023-09" db="EMBL/GenBank/DDBJ databases">
        <authorList>
            <person name="Rey-Velasco X."/>
        </authorList>
    </citation>
    <scope>NUCLEOTIDE SEQUENCE [LARGE SCALE GENOMIC DNA]</scope>
    <source>
        <strain evidence="1 2">F188</strain>
    </source>
</reference>
<dbReference type="RefSeq" id="WP_311687621.1">
    <property type="nucleotide sequence ID" value="NZ_JAVRHM010000039.1"/>
</dbReference>
<organism evidence="1 2">
    <name type="scientific">Autumnicola patrickiae</name>
    <dbReference type="NCBI Taxonomy" id="3075591"/>
    <lineage>
        <taxon>Bacteria</taxon>
        <taxon>Pseudomonadati</taxon>
        <taxon>Bacteroidota</taxon>
        <taxon>Flavobacteriia</taxon>
        <taxon>Flavobacteriales</taxon>
        <taxon>Flavobacteriaceae</taxon>
        <taxon>Autumnicola</taxon>
    </lineage>
</organism>
<protein>
    <submittedName>
        <fullName evidence="1">Uncharacterized protein</fullName>
    </submittedName>
</protein>
<proteinExistence type="predicted"/>
<sequence>MTEEEKRKEFKAEMQEFIEEFPKIEIEKREREIDLGDGEIYHSLLYIVNKVEGVGDIELFIRDKEHLKNFKQIISTDFLLFDDFLGINKENKIEVYLNPINVPYTVLSIEDGEDKTIFDVKLNYLKNELDIKIQINPEGSIIPILAKQIRGFRTPLRRSIVLTIKNLSKISNEGLMSDVRSIINSVLFDIEYTYNISFETVNIQNFIRRNISKKKVRNAIPTEQINLIHKNYISELIEYYHIGEKVDFLPFKYICYYHIIEYFSDKSAYYVVSEKLKNLLLKPDFHQQTNKYVAQAINSLKRKMTDMQVIK</sequence>
<name>A0ABU3E798_9FLAO</name>
<gene>
    <name evidence="1" type="ORF">RM549_18905</name>
</gene>
<evidence type="ECO:0000313" key="1">
    <source>
        <dbReference type="EMBL" id="MDT0691869.1"/>
    </source>
</evidence>
<dbReference type="EMBL" id="JAVRHM010000039">
    <property type="protein sequence ID" value="MDT0691869.1"/>
    <property type="molecule type" value="Genomic_DNA"/>
</dbReference>
<dbReference type="Proteomes" id="UP001261624">
    <property type="component" value="Unassembled WGS sequence"/>
</dbReference>
<evidence type="ECO:0000313" key="2">
    <source>
        <dbReference type="Proteomes" id="UP001261624"/>
    </source>
</evidence>
<keyword evidence="2" id="KW-1185">Reference proteome</keyword>
<accession>A0ABU3E798</accession>
<comment type="caution">
    <text evidence="1">The sequence shown here is derived from an EMBL/GenBank/DDBJ whole genome shotgun (WGS) entry which is preliminary data.</text>
</comment>